<feature type="region of interest" description="Disordered" evidence="2">
    <location>
        <begin position="3483"/>
        <end position="3505"/>
    </location>
</feature>
<dbReference type="InterPro" id="IPR001343">
    <property type="entry name" value="Hemolysn_Ca-bd"/>
</dbReference>
<dbReference type="Proteomes" id="UP000256334">
    <property type="component" value="Unassembled WGS sequence"/>
</dbReference>
<dbReference type="InterPro" id="IPR013783">
    <property type="entry name" value="Ig-like_fold"/>
</dbReference>
<organism evidence="4 5">
    <name type="scientific">Kushneria indalinina DSM 14324</name>
    <dbReference type="NCBI Taxonomy" id="1122140"/>
    <lineage>
        <taxon>Bacteria</taxon>
        <taxon>Pseudomonadati</taxon>
        <taxon>Pseudomonadota</taxon>
        <taxon>Gammaproteobacteria</taxon>
        <taxon>Oceanospirillales</taxon>
        <taxon>Halomonadaceae</taxon>
        <taxon>Kushneria</taxon>
    </lineage>
</organism>
<dbReference type="PRINTS" id="PR00313">
    <property type="entry name" value="CABNDNGRPT"/>
</dbReference>
<protein>
    <submittedName>
        <fullName evidence="4">Putative secreted protein (Type I secretion substrate)</fullName>
    </submittedName>
</protein>
<gene>
    <name evidence="4" type="ORF">C8D72_0025</name>
</gene>
<feature type="domain" description="RapA2 cadherin-like" evidence="3">
    <location>
        <begin position="2480"/>
        <end position="2563"/>
    </location>
</feature>
<reference evidence="4 5" key="1">
    <citation type="submission" date="2018-07" db="EMBL/GenBank/DDBJ databases">
        <title>Genomic Encyclopedia of Type Strains, Phase IV (KMG-IV): sequencing the most valuable type-strain genomes for metagenomic binning, comparative biology and taxonomic classification.</title>
        <authorList>
            <person name="Goeker M."/>
        </authorList>
    </citation>
    <scope>NUCLEOTIDE SEQUENCE [LARGE SCALE GENOMIC DNA]</scope>
    <source>
        <strain evidence="4 5">DSM 14324</strain>
    </source>
</reference>
<proteinExistence type="predicted"/>
<dbReference type="Pfam" id="PF17963">
    <property type="entry name" value="Big_9"/>
    <property type="match status" value="1"/>
</dbReference>
<dbReference type="InterPro" id="IPR019960">
    <property type="entry name" value="T1SS_VCA0849"/>
</dbReference>
<feature type="domain" description="RapA2 cadherin-like" evidence="3">
    <location>
        <begin position="3054"/>
        <end position="3146"/>
    </location>
</feature>
<keyword evidence="1" id="KW-0106">Calcium</keyword>
<dbReference type="PROSITE" id="PS00330">
    <property type="entry name" value="HEMOLYSIN_CALCIUM"/>
    <property type="match status" value="4"/>
</dbReference>
<dbReference type="GO" id="GO:0005509">
    <property type="term" value="F:calcium ion binding"/>
    <property type="evidence" value="ECO:0007669"/>
    <property type="project" value="InterPro"/>
</dbReference>
<dbReference type="InterPro" id="IPR011049">
    <property type="entry name" value="Serralysin-like_metalloprot_C"/>
</dbReference>
<comment type="caution">
    <text evidence="4">The sequence shown here is derived from an EMBL/GenBank/DDBJ whole genome shotgun (WGS) entry which is preliminary data.</text>
</comment>
<dbReference type="Pfam" id="PF00353">
    <property type="entry name" value="HemolysinCabind"/>
    <property type="match status" value="1"/>
</dbReference>
<evidence type="ECO:0000256" key="2">
    <source>
        <dbReference type="SAM" id="MobiDB-lite"/>
    </source>
</evidence>
<feature type="compositionally biased region" description="Low complexity" evidence="2">
    <location>
        <begin position="3483"/>
        <end position="3496"/>
    </location>
</feature>
<feature type="non-terminal residue" evidence="4">
    <location>
        <position position="1"/>
    </location>
</feature>
<dbReference type="InterPro" id="IPR049826">
    <property type="entry name" value="Ig-like_ice"/>
</dbReference>
<evidence type="ECO:0000313" key="5">
    <source>
        <dbReference type="Proteomes" id="UP000256334"/>
    </source>
</evidence>
<dbReference type="NCBIfam" id="NF033510">
    <property type="entry name" value="Ca_tandemer"/>
    <property type="match status" value="17"/>
</dbReference>
<dbReference type="InterPro" id="IPR010221">
    <property type="entry name" value="VCBS_dom"/>
</dbReference>
<dbReference type="InterPro" id="IPR040853">
    <property type="entry name" value="RapA2_cadherin-like"/>
</dbReference>
<evidence type="ECO:0000256" key="1">
    <source>
        <dbReference type="ARBA" id="ARBA00022837"/>
    </source>
</evidence>
<evidence type="ECO:0000313" key="4">
    <source>
        <dbReference type="EMBL" id="REC95381.1"/>
    </source>
</evidence>
<evidence type="ECO:0000259" key="3">
    <source>
        <dbReference type="Pfam" id="PF17803"/>
    </source>
</evidence>
<accession>A0A3D9DXF6</accession>
<dbReference type="EMBL" id="QRDJ01000006">
    <property type="protein sequence ID" value="REC95381.1"/>
    <property type="molecule type" value="Genomic_DNA"/>
</dbReference>
<dbReference type="NCBIfam" id="TIGR01965">
    <property type="entry name" value="VCBS_repeat"/>
    <property type="match status" value="10"/>
</dbReference>
<feature type="region of interest" description="Disordered" evidence="2">
    <location>
        <begin position="1098"/>
        <end position="1117"/>
    </location>
</feature>
<sequence>GRDIPVTGSVTGEYAAGDIVTLTVGDQSYIGAVNADGTFSINVPGSQLAQSGAIRADVSHTDAAGNTGSANTAVSYSVDTTIPVVTISLDTIAGDNIVNANEAGQTIPVTGSVSGEFAAGDIVTLTVGEQTYTGSVNGDGAFSINVPGAQLAQSDSIRVDVSHTDAAGNTGSANTAASYAVDTTIPVVTISLDTIAGDDVINAAEAAQDVTITGRAGGDAVVGDTVTVSVGGQNYTTVVGQNGAFSVAVPGSILAAAGASSVSASVSHTDAAGNVGSAETARDYGVDTTPPDLAIQLDTIAGDNIVNADEANQTIPVTGSVSGEFAAGDIVTLTVGEQTYTSAVNGDGTFSINVPGSQLASGDSIRAAVSHTDAAGNTGSANTAVSYSVDTTIPVVTISLDTIAGDDVINAAEAAQDVTITGRAGGDAVPGDNVIVSVGGQSYSTTVGQNGAFSVAVPGSVLANASAGSINAAVSHTDAAGNTGSVETVRDYAVDTTPPELAIQLDTIAGDNIVNAEEAGRDIPVTGSVTGEFAAGDLVTLTVGQQTYIGAVNGNGTFSINVPGAQLAQSDSIRADVSHIDAAGNTGSANTAASYAVDTTIPVVTISLESIAGDDVINAAEAEQDVTISGRAGGDATPGDTVTISVGGQNYSTVVGQNGVFSVAVPGSILAAAGANSVAASVSHTDAAGNTGSAETTRAYAVDTTSPELAIQFDTIAGDNIVNADEANQTIPITGSVTGEFAAGDLVTLTVGQQTYIGAVNGNGTFSINVPGSQLASSDSIRAGVSHTDAAGNTGSANTAASYAVDTTIPVVTISLDTIAGDDVINAAEAAQDVTITGRAGGDAAPGDTVTVSVGGQSYSTVVGQNGAFSVAVPGSVLAAAGANSVSASVSHTDAAGNTGSVETSRDYAVDTTPPELAIQLDTIAGDNIVNAEEAGRDIPVTGSVTGEFAAGDTVILTIGDQTYTGAVSADGIFSINVPGSQMAQSDSIRADVSHIDAAGNTGSANTAASYAVDTTIPVVTISLESIAGDDVINAVEAAEDVTITGRAGGDAAPGDTVTVSIGGQNYSTVVGQNGAFSVAVPGAILAAAGASSVSASVSHTDTAGNTGSAETARDYGVDTTPPALSITLDTIAGDNVVNAEEAGRDIPVTGSVTGEYAAGDIVTLTIGEQTYTGAVNADGTFSINVPGAQLVQNNSISLEVSHTDAAGNTGSANTAASYAVDTTIPVVTISLESIAGDDVINAAEAAQDVSITGRAGGDAVPGDTVTVSIAGQNYTTVVGQNGTFSVAVPGSALAAAGASSVSASVSHTDAAGNTSSAEITRDYGVDTTPPALSIALDTIAGDNIVNADEAGQTIPVTGSVSGEFAADDIVTLTVGGQSYTGAVNADGTFSINVPGSQLAQNGSILANVSHTDAAGNVGSANTAVNYSVSTDLPVVTISLDTIAGDDVINAAEAAQAVAITGRAGGDAAPGDTVTVSVGNQSYTATVGQNGAFSMAVPGSILAAAGANSVSASVTHTDAAGNTGSAETSRDYGVDITSPELVIQLDTIAGDNIVNADEANQTIPVTGSISGEFAAGDTVTLTFGDQIYTGAVNGDGTFSINVPGSQLASSDSIRAGVSHTDAAGNTGSANTAASYAVDTTIPVVTISLDTIARDDVINAAEAAQDVTITGRAGGDAVAGDTVTVVVGGQSYTASVGQNSTFSVAVPGSVLANAGAGSIRAAVSHTDVAGNVGSAETTRDYQIDVLPPEAQADTGSTEQDVILSVDAANGVLANDTDPDSDNATLRVVAINGDAGSVGQPIAGSNGGQFTFASDGSYQFQPGNAFDHLPAGQTATTQVRYTVSDAHGNASITTLTVTVAGTNDLPVITGTATGSVTEAAITLLQETEQVTHDELHTVTGSLSSTLSGLLNLNLLPNTVMPGVGTLGLLEINTDGSFSYHIDRSTLGSLAEGQVRVDLFQFTDTLGNTHSVSVSLVGTAQGAVAGQPIIDGLVGSTLELSGELPLAAGVTLNPSAAVPALGTLGTLTVGLDGRFAYSLLSGSAPVLAKGEIRAEVFNYVDASGNTHSVTINLVGTGRVPVLAGPGDIADGVTGGSGSQGVEHLLTASGVLHVTDVDTGESAFVPESTQAAPGTLGALTITSDGQWHYQVDNDQVRYLNAGETREEVFTVYTVDGTAQTVTVTINGINNPAVIGGQDTGVVTEIVPASDTSVLTSTVASIGGLLSGVLGSVSLLPTAVLASTGTLGKLSVDVSGNIGYQLGSHLLPTLAVGQIKVETFQVMDASGQPHQVTVNLVGTSNGTTIGLPIVDGLLAQGGQLNAGLNVSLDPGSLVSGTGNLGSLSIDAAGRWGYHVNNSATLSLGAGVVKHETFMVTDALGNVHTIVVNLTGAAGGALATLPSTDSGATDPMLVTSGALTIRDADVNEATFNPTSVTAPAGTIGHLTLAADGQWVYSVPNSAIAYLGAGQTKVETFTVSALDGTTHTITVTVIGKNSSVSATPDTGLIDEDHSLVVDATHGVLSNDRDPDATAHLSVSAVNGSSSGVGQTIAGSHGGSFILNADGSYTFNPGQDFQKLAEGSQQTTSVTYTVSDGQGSTASTTLTVTVTGNVDAPTIQVVDQSIGSGGILGGSLGLIADVYQGGAATLMETLGGVISGLGGVVGGLGTVLGGVGTALGGSGSLLGGLVGGLGGTLSGTGSTVSNVGVGIGELDLLGSLLPTSSTTAATGLDTTIGAGNAYASQGMIYLEAGHTYTFSGSTQGAALLSVGGQALLAGTELGGTYNAVAFKPTVSGYYPVELYAANTSTSAQTFSIGLSVDGGALLPLSSLNFGLYGSPSTLIGAQLSFSPLTVNAGISCYPVHENQGMSGTRIELGTPKAALTDTIGSETLSISASKLPVGSVLSDGAGHSVTISSATQSVPLDGWSLPDLKLLPPAGFVGVIPMVFTATATGIYGGQASSSVTQNVAVFAVDPGRGSVTEDQTPNTLTTTNTLLLVDSQNHQIAIDPASVTPAQGNLGSLAINAQGQWQYSVANSVTQSLGEGQTKIDTFTVKAANGSTQTIRVTVNGVNDTPVAVADSAASRMDAATDGVPTATGNVLANDYDVDSGDKLTVTGVGNTLAGSSAAVTGAGNVVIHGVYGTLTLGSNGSYSYTLDPNRPTSRALLGGKTADDTFSYTISDGRGGTATATLAVHVTGSTHDSAPTASSFTVMLTKTSIKNDVVYLDFPRLGNFHDAESGSNPGVVITSMPVNGVIYSGMTAVTANDVLSGKVFDPTTLTYNPTDRTTSVLGLLPSDAGPRADSFTFATVDGSGQHSSDQTVTLSNNTLLGLGSGTSINVTSASSGTAGADLMMGTTGSDILTGGDGNDILFGYDGDDTLRGGAGNDRLYGGAGNDRLEGGLGNDWLVGGTGNDILSGGEGSDTFAWMRGDQGTSADPAIDRVTDFSTANVKTNGGDVLDLSDLLDLGGSGSTAQDASLASQYLHFVRGESSGAPGTSASGSSTLEIRTEGPGGGVTQKIVFSGVDMTTLGNSDTEIIKALLDNGNLKTNLDG</sequence>
<dbReference type="NCBIfam" id="TIGR03661">
    <property type="entry name" value="T1SS_VCA0849"/>
    <property type="match status" value="1"/>
</dbReference>
<dbReference type="Gene3D" id="2.150.10.10">
    <property type="entry name" value="Serralysin-like metalloprotease, C-terminal"/>
    <property type="match status" value="2"/>
</dbReference>
<dbReference type="Gene3D" id="2.60.40.10">
    <property type="entry name" value="Immunoglobulins"/>
    <property type="match status" value="20"/>
</dbReference>
<dbReference type="Pfam" id="PF17803">
    <property type="entry name" value="Cadherin_4"/>
    <property type="match status" value="2"/>
</dbReference>
<dbReference type="SUPFAM" id="SSF51120">
    <property type="entry name" value="beta-Roll"/>
    <property type="match status" value="1"/>
</dbReference>
<dbReference type="InterPro" id="IPR018511">
    <property type="entry name" value="Hemolysin-typ_Ca-bd_CS"/>
</dbReference>
<feature type="compositionally biased region" description="Polar residues" evidence="2">
    <location>
        <begin position="1100"/>
        <end position="1110"/>
    </location>
</feature>
<name>A0A3D9DXF6_9GAMM</name>
<dbReference type="NCBIfam" id="NF012196">
    <property type="entry name" value="Ig_like_ice"/>
    <property type="match status" value="16"/>
</dbReference>
<dbReference type="OrthoDB" id="5787335at2"/>
<keyword evidence="5" id="KW-1185">Reference proteome</keyword>